<evidence type="ECO:0000313" key="2">
    <source>
        <dbReference type="EMBL" id="PIE34085.1"/>
    </source>
</evidence>
<sequence>MKLFKVKQDFPRPSIPSGDIAAVVRKQLAGCDLSVKKGDRIAIATGSRGIANIHHIVKATVDYVKEAGGEPFIVPAMGSHGGATPEGQREVLESYGITESYTGVPIKSSLEVVTLPQDDLPNKVYMDKHAYEADGTIVINRVKVHTDYHGPLESGVMKMLVIGLGKHDQALAIHDYGTKGLKEYIPPTARQVLKYGNILAGVAIAENAYDETAIIKAWKPADIEREEIAMLRWVKDNMPSLPVKQIDVLIIDEFGKDISGVGLDPNIIGRTKIKTEPEPEFPDITSIMLLNLTKNSHGNAIGMGLADIITRRVFENIDFKATYENVVTSSFLERGFVPIVVDDENTGLNYALRSCGLADVNNPRIIRIKNTLNLDEIWVSQALVDELEGRPQIAVLDESLDVFAAC</sequence>
<reference evidence="2 3" key="1">
    <citation type="submission" date="2017-10" db="EMBL/GenBank/DDBJ databases">
        <title>Novel microbial diversity and functional potential in the marine mammal oral microbiome.</title>
        <authorList>
            <person name="Dudek N.K."/>
            <person name="Sun C.L."/>
            <person name="Burstein D."/>
            <person name="Kantor R.S."/>
            <person name="Aliaga Goltsman D.S."/>
            <person name="Bik E.M."/>
            <person name="Thomas B.C."/>
            <person name="Banfield J.F."/>
            <person name="Relman D.A."/>
        </authorList>
    </citation>
    <scope>NUCLEOTIDE SEQUENCE [LARGE SCALE GENOMIC DNA]</scope>
    <source>
        <strain evidence="2">DOLJORAL78_47_16</strain>
    </source>
</reference>
<proteinExistence type="predicted"/>
<comment type="caution">
    <text evidence="2">The sequence shown here is derived from an EMBL/GenBank/DDBJ whole genome shotgun (WGS) entry which is preliminary data.</text>
</comment>
<evidence type="ECO:0000259" key="1">
    <source>
        <dbReference type="Pfam" id="PF04015"/>
    </source>
</evidence>
<protein>
    <submittedName>
        <fullName evidence="2">DUF2088 domain-containing protein</fullName>
    </submittedName>
</protein>
<gene>
    <name evidence="2" type="ORF">CSA56_09255</name>
</gene>
<dbReference type="EMBL" id="PDSK01000092">
    <property type="protein sequence ID" value="PIE34085.1"/>
    <property type="molecule type" value="Genomic_DNA"/>
</dbReference>
<feature type="domain" description="DUF362" evidence="1">
    <location>
        <begin position="55"/>
        <end position="207"/>
    </location>
</feature>
<dbReference type="Gene3D" id="3.40.50.11440">
    <property type="match status" value="1"/>
</dbReference>
<dbReference type="Pfam" id="PF04015">
    <property type="entry name" value="DUF362"/>
    <property type="match status" value="1"/>
</dbReference>
<dbReference type="Proteomes" id="UP000230821">
    <property type="component" value="Unassembled WGS sequence"/>
</dbReference>
<organism evidence="2 3">
    <name type="scientific">candidate division KSB3 bacterium</name>
    <dbReference type="NCBI Taxonomy" id="2044937"/>
    <lineage>
        <taxon>Bacteria</taxon>
        <taxon>candidate division KSB3</taxon>
    </lineage>
</organism>
<dbReference type="InterPro" id="IPR007160">
    <property type="entry name" value="DUF362"/>
</dbReference>
<accession>A0A2G6KEL8</accession>
<evidence type="ECO:0000313" key="3">
    <source>
        <dbReference type="Proteomes" id="UP000230821"/>
    </source>
</evidence>
<name>A0A2G6KEL8_9BACT</name>
<dbReference type="AlphaFoldDB" id="A0A2G6KEL8"/>